<dbReference type="InterPro" id="IPR013907">
    <property type="entry name" value="Sds3"/>
</dbReference>
<feature type="coiled-coil region" evidence="6">
    <location>
        <begin position="129"/>
        <end position="156"/>
    </location>
</feature>
<organism evidence="8">
    <name type="scientific">Cuerna arida</name>
    <dbReference type="NCBI Taxonomy" id="1464854"/>
    <lineage>
        <taxon>Eukaryota</taxon>
        <taxon>Metazoa</taxon>
        <taxon>Ecdysozoa</taxon>
        <taxon>Arthropoda</taxon>
        <taxon>Hexapoda</taxon>
        <taxon>Insecta</taxon>
        <taxon>Pterygota</taxon>
        <taxon>Neoptera</taxon>
        <taxon>Paraneoptera</taxon>
        <taxon>Hemiptera</taxon>
        <taxon>Auchenorrhyncha</taxon>
        <taxon>Membracoidea</taxon>
        <taxon>Cicadellidae</taxon>
        <taxon>Cicadellinae</taxon>
        <taxon>Proconiini</taxon>
        <taxon>Cuerna</taxon>
    </lineage>
</organism>
<dbReference type="Gene3D" id="1.20.5.1500">
    <property type="match status" value="1"/>
</dbReference>
<feature type="compositionally biased region" description="Basic and acidic residues" evidence="7">
    <location>
        <begin position="1"/>
        <end position="10"/>
    </location>
</feature>
<evidence type="ECO:0008006" key="9">
    <source>
        <dbReference type="Google" id="ProtNLM"/>
    </source>
</evidence>
<reference evidence="8" key="1">
    <citation type="submission" date="2015-11" db="EMBL/GenBank/DDBJ databases">
        <title>De novo transcriptome assembly of four potential Pierce s Disease insect vectors from Arizona vineyards.</title>
        <authorList>
            <person name="Tassone E.E."/>
        </authorList>
    </citation>
    <scope>NUCLEOTIDE SEQUENCE</scope>
</reference>
<evidence type="ECO:0000256" key="1">
    <source>
        <dbReference type="ARBA" id="ARBA00004123"/>
    </source>
</evidence>
<protein>
    <recommendedName>
        <fullName evidence="9">Breast cancer metastasis-suppressor 1-like protein-A</fullName>
    </recommendedName>
</protein>
<keyword evidence="2" id="KW-0678">Repressor</keyword>
<dbReference type="Pfam" id="PF08598">
    <property type="entry name" value="Sds3"/>
    <property type="match status" value="1"/>
</dbReference>
<gene>
    <name evidence="8" type="ORF">g.48704</name>
</gene>
<evidence type="ECO:0000313" key="8">
    <source>
        <dbReference type="EMBL" id="JAS38310.1"/>
    </source>
</evidence>
<evidence type="ECO:0000256" key="6">
    <source>
        <dbReference type="SAM" id="Coils"/>
    </source>
</evidence>
<evidence type="ECO:0000256" key="7">
    <source>
        <dbReference type="SAM" id="MobiDB-lite"/>
    </source>
</evidence>
<evidence type="ECO:0000256" key="3">
    <source>
        <dbReference type="ARBA" id="ARBA00023015"/>
    </source>
</evidence>
<dbReference type="EMBL" id="GECZ01031459">
    <property type="protein sequence ID" value="JAS38310.1"/>
    <property type="molecule type" value="Transcribed_RNA"/>
</dbReference>
<feature type="compositionally biased region" description="Acidic residues" evidence="7">
    <location>
        <begin position="16"/>
        <end position="28"/>
    </location>
</feature>
<accession>A0A1B6EK49</accession>
<sequence length="207" mass="24660">ESGNDSDHNNAKNYDSSDDDSDFSSELDEKDCEYRRSFCLDTSYMLEKSFYVVKDRLYLERLAQNEQIFNEIRTEVSDRYLKPLNKLQEDMRTRIQIADQLKNIRFVKIISVFDAEEQAARQNFEEEKQQVLRILNEELLNKIQKLEEDREDVEHNWNDSSNYWHKTKPRGTSKSKPITVTGPYIVYNLDEKDILDDWIAIRKSLKS</sequence>
<proteinExistence type="predicted"/>
<keyword evidence="5" id="KW-0539">Nucleus</keyword>
<evidence type="ECO:0000256" key="4">
    <source>
        <dbReference type="ARBA" id="ARBA00023163"/>
    </source>
</evidence>
<feature type="non-terminal residue" evidence="8">
    <location>
        <position position="207"/>
    </location>
</feature>
<keyword evidence="4" id="KW-0804">Transcription</keyword>
<evidence type="ECO:0000256" key="5">
    <source>
        <dbReference type="ARBA" id="ARBA00023242"/>
    </source>
</evidence>
<evidence type="ECO:0000256" key="2">
    <source>
        <dbReference type="ARBA" id="ARBA00022491"/>
    </source>
</evidence>
<dbReference type="GO" id="GO:0005654">
    <property type="term" value="C:nucleoplasm"/>
    <property type="evidence" value="ECO:0007669"/>
    <property type="project" value="UniProtKB-ARBA"/>
</dbReference>
<keyword evidence="6" id="KW-0175">Coiled coil</keyword>
<dbReference type="AlphaFoldDB" id="A0A1B6EK49"/>
<dbReference type="SMART" id="SM01401">
    <property type="entry name" value="Sds3"/>
    <property type="match status" value="1"/>
</dbReference>
<feature type="non-terminal residue" evidence="8">
    <location>
        <position position="1"/>
    </location>
</feature>
<keyword evidence="3" id="KW-0805">Transcription regulation</keyword>
<name>A0A1B6EK49_9HEMI</name>
<dbReference type="GO" id="GO:0010468">
    <property type="term" value="P:regulation of gene expression"/>
    <property type="evidence" value="ECO:0007669"/>
    <property type="project" value="UniProtKB-ARBA"/>
</dbReference>
<comment type="subcellular location">
    <subcellularLocation>
        <location evidence="1">Nucleus</location>
    </subcellularLocation>
</comment>
<dbReference type="PANTHER" id="PTHR21964">
    <property type="entry name" value="BREAST CANCER METASTASIS-SUPPRESSOR 1"/>
    <property type="match status" value="1"/>
</dbReference>
<feature type="region of interest" description="Disordered" evidence="7">
    <location>
        <begin position="1"/>
        <end position="28"/>
    </location>
</feature>